<evidence type="ECO:0000256" key="5">
    <source>
        <dbReference type="ARBA" id="ARBA00022840"/>
    </source>
</evidence>
<feature type="region of interest" description="Disordered" evidence="6">
    <location>
        <begin position="817"/>
        <end position="847"/>
    </location>
</feature>
<dbReference type="InterPro" id="IPR004344">
    <property type="entry name" value="TTL/TTLL_fam"/>
</dbReference>
<feature type="compositionally biased region" description="Basic and acidic residues" evidence="6">
    <location>
        <begin position="45"/>
        <end position="57"/>
    </location>
</feature>
<reference evidence="7 8" key="1">
    <citation type="submission" date="2024-03" db="EMBL/GenBank/DDBJ databases">
        <title>Complete genome sequence of the green alga Chloropicon roscoffensis RCC1871.</title>
        <authorList>
            <person name="Lemieux C."/>
            <person name="Pombert J.-F."/>
            <person name="Otis C."/>
            <person name="Turmel M."/>
        </authorList>
    </citation>
    <scope>NUCLEOTIDE SEQUENCE [LARGE SCALE GENOMIC DNA]</scope>
    <source>
        <strain evidence="7 8">RCC1871</strain>
    </source>
</reference>
<keyword evidence="3 7" id="KW-0436">Ligase</keyword>
<proteinExistence type="predicted"/>
<accession>A0AAX4P474</accession>
<evidence type="ECO:0000256" key="1">
    <source>
        <dbReference type="ARBA" id="ARBA00004496"/>
    </source>
</evidence>
<feature type="region of interest" description="Disordered" evidence="6">
    <location>
        <begin position="45"/>
        <end position="168"/>
    </location>
</feature>
<dbReference type="Pfam" id="PF03133">
    <property type="entry name" value="TTL"/>
    <property type="match status" value="1"/>
</dbReference>
<protein>
    <submittedName>
        <fullName evidence="7">Tubulin-tyrosine ligase</fullName>
    </submittedName>
</protein>
<feature type="compositionally biased region" description="Pro residues" evidence="6">
    <location>
        <begin position="133"/>
        <end position="153"/>
    </location>
</feature>
<dbReference type="Proteomes" id="UP001472866">
    <property type="component" value="Chromosome 03"/>
</dbReference>
<name>A0AAX4P474_9CHLO</name>
<evidence type="ECO:0000256" key="4">
    <source>
        <dbReference type="ARBA" id="ARBA00022741"/>
    </source>
</evidence>
<dbReference type="EMBL" id="CP151503">
    <property type="protein sequence ID" value="WZN60959.1"/>
    <property type="molecule type" value="Genomic_DNA"/>
</dbReference>
<dbReference type="GO" id="GO:0005524">
    <property type="term" value="F:ATP binding"/>
    <property type="evidence" value="ECO:0007669"/>
    <property type="project" value="UniProtKB-KW"/>
</dbReference>
<evidence type="ECO:0000256" key="6">
    <source>
        <dbReference type="SAM" id="MobiDB-lite"/>
    </source>
</evidence>
<dbReference type="PANTHER" id="PTHR45870">
    <property type="entry name" value="TUBULIN MONOGLYCYLASE TTLL3"/>
    <property type="match status" value="1"/>
</dbReference>
<dbReference type="PROSITE" id="PS51221">
    <property type="entry name" value="TTL"/>
    <property type="match status" value="1"/>
</dbReference>
<feature type="region of interest" description="Disordered" evidence="6">
    <location>
        <begin position="180"/>
        <end position="206"/>
    </location>
</feature>
<dbReference type="GO" id="GO:0005737">
    <property type="term" value="C:cytoplasm"/>
    <property type="evidence" value="ECO:0007669"/>
    <property type="project" value="UniProtKB-SubCell"/>
</dbReference>
<sequence length="847" mass="95064">MRQLEKQETERVHAFRHRLRRRILKEVSQSTRDFAVLKAERLQREKAEQAKRAEARPGGHRPGSLSASPSGRGKFAAYRSASPGYSTAGHSRTRQRPTTSHGAECRQSGVMGLDRVNQPQRPRTSHSAKPRSQPRPPAEPRPSSEPSPRPPPQQHQDRVEQVPQGSGRQVVAKLRANRVVSSAYASGPPSPSPSPSPSPPSPTPIVPTFATTVKIYRSIQCNPNPSLKRYLMWKKRNGIAFEAKVFTISGEKNFAFMREALLQRGWIENKDSSTEFFDLKWSLHSADIKHINLRQDQLVNHFELASSITTKCGLIKTLKECALASSVDASSFFPRSHELSTEDGMWEFEKDFDMTAALAVLKRAYVDLSSGSKDRLSSTDKLAVKAWEARLRHERNFVEEDADGDASWLPKLRALQWQEIRTSGSFKKPVCGREALEAMDSALLAEPPAAMVVEESESAATESSGATESSPGDADSTASTQDHFDASGAVESGEEATSESELESLGRLLGCVIRRHKQHRSDGMHNIWIVKPGGKSRGRGIRCFNNLQEILLYVRQDLTEKWVAQKYIERPLVIHGRKFDIRQWVLVTDWNPLTVWMYKEFYLRFAVEDFDLLNLDSYIHLCNNSIVKHSDKFDAAAEEIESDGNMWSAERFGRRIVSQTLRSAQSAVKDRKETCQVFGYDFLVDDNLNVWLLEINSSPTMEPSNDLTARLCKDFQLDTVKVIVDLPREQLRRQKEGEPKLRFEGWTEGGSVAAAREAGDGDDFDLGGFECLVADQMVARQPKYMGLNLVVQGKGVRRPRRRKSQFVTVLDKDPRGERENKLLDQKKEDGKKAAAVAMAKSPLAAAN</sequence>
<feature type="compositionally biased region" description="Polar residues" evidence="6">
    <location>
        <begin position="83"/>
        <end position="101"/>
    </location>
</feature>
<dbReference type="SUPFAM" id="SSF56059">
    <property type="entry name" value="Glutathione synthetase ATP-binding domain-like"/>
    <property type="match status" value="1"/>
</dbReference>
<feature type="region of interest" description="Disordered" evidence="6">
    <location>
        <begin position="454"/>
        <end position="481"/>
    </location>
</feature>
<keyword evidence="2" id="KW-0963">Cytoplasm</keyword>
<dbReference type="AlphaFoldDB" id="A0AAX4P474"/>
<dbReference type="GO" id="GO:0015630">
    <property type="term" value="C:microtubule cytoskeleton"/>
    <property type="evidence" value="ECO:0007669"/>
    <property type="project" value="TreeGrafter"/>
</dbReference>
<evidence type="ECO:0000313" key="8">
    <source>
        <dbReference type="Proteomes" id="UP001472866"/>
    </source>
</evidence>
<evidence type="ECO:0000256" key="3">
    <source>
        <dbReference type="ARBA" id="ARBA00022598"/>
    </source>
</evidence>
<keyword evidence="8" id="KW-1185">Reference proteome</keyword>
<organism evidence="7 8">
    <name type="scientific">Chloropicon roscoffensis</name>
    <dbReference type="NCBI Taxonomy" id="1461544"/>
    <lineage>
        <taxon>Eukaryota</taxon>
        <taxon>Viridiplantae</taxon>
        <taxon>Chlorophyta</taxon>
        <taxon>Chloropicophyceae</taxon>
        <taxon>Chloropicales</taxon>
        <taxon>Chloropicaceae</taxon>
        <taxon>Chloropicon</taxon>
    </lineage>
</organism>
<feature type="compositionally biased region" description="Low complexity" evidence="6">
    <location>
        <begin position="454"/>
        <end position="472"/>
    </location>
</feature>
<dbReference type="InterPro" id="IPR051437">
    <property type="entry name" value="TTLL_monoglycylase"/>
</dbReference>
<feature type="compositionally biased region" description="Basic and acidic residues" evidence="6">
    <location>
        <begin position="817"/>
        <end position="832"/>
    </location>
</feature>
<gene>
    <name evidence="7" type="ORF">HKI87_03g24930</name>
</gene>
<keyword evidence="5" id="KW-0067">ATP-binding</keyword>
<dbReference type="PANTHER" id="PTHR45870:SF2">
    <property type="entry name" value="TUBULIN MONOGLYCYLASE TTLL3"/>
    <property type="match status" value="1"/>
</dbReference>
<feature type="compositionally biased region" description="Pro residues" evidence="6">
    <location>
        <begin position="188"/>
        <end position="205"/>
    </location>
</feature>
<keyword evidence="4" id="KW-0547">Nucleotide-binding</keyword>
<evidence type="ECO:0000256" key="2">
    <source>
        <dbReference type="ARBA" id="ARBA00022490"/>
    </source>
</evidence>
<evidence type="ECO:0000313" key="7">
    <source>
        <dbReference type="EMBL" id="WZN60959.1"/>
    </source>
</evidence>
<comment type="subcellular location">
    <subcellularLocation>
        <location evidence="1">Cytoplasm</location>
    </subcellularLocation>
</comment>
<dbReference type="Gene3D" id="3.30.470.20">
    <property type="entry name" value="ATP-grasp fold, B domain"/>
    <property type="match status" value="1"/>
</dbReference>
<dbReference type="GO" id="GO:0070736">
    <property type="term" value="F:protein-glycine ligase activity, initiating"/>
    <property type="evidence" value="ECO:0007669"/>
    <property type="project" value="TreeGrafter"/>
</dbReference>